<dbReference type="InterPro" id="IPR029016">
    <property type="entry name" value="GAF-like_dom_sf"/>
</dbReference>
<dbReference type="InterPro" id="IPR041522">
    <property type="entry name" value="CdaR_GGDEF"/>
</dbReference>
<gene>
    <name evidence="3" type="ORF">GCM10023257_58640</name>
</gene>
<dbReference type="InterPro" id="IPR051448">
    <property type="entry name" value="CdaR-like_regulators"/>
</dbReference>
<dbReference type="Pfam" id="PF01590">
    <property type="entry name" value="GAF"/>
    <property type="match status" value="1"/>
</dbReference>
<name>A0ABP9IQI0_9ACTN</name>
<dbReference type="Pfam" id="PF13556">
    <property type="entry name" value="HTH_30"/>
    <property type="match status" value="1"/>
</dbReference>
<evidence type="ECO:0000259" key="2">
    <source>
        <dbReference type="SMART" id="SM00065"/>
    </source>
</evidence>
<keyword evidence="4" id="KW-1185">Reference proteome</keyword>
<protein>
    <submittedName>
        <fullName evidence="3">Helix-turn-helix domain-containing protein</fullName>
    </submittedName>
</protein>
<dbReference type="Pfam" id="PF17853">
    <property type="entry name" value="GGDEF_2"/>
    <property type="match status" value="1"/>
</dbReference>
<dbReference type="PANTHER" id="PTHR33744">
    <property type="entry name" value="CARBOHYDRATE DIACID REGULATOR"/>
    <property type="match status" value="1"/>
</dbReference>
<evidence type="ECO:0000313" key="4">
    <source>
        <dbReference type="Proteomes" id="UP001500610"/>
    </source>
</evidence>
<comment type="similarity">
    <text evidence="1">Belongs to the CdaR family.</text>
</comment>
<comment type="caution">
    <text evidence="3">The sequence shown here is derived from an EMBL/GenBank/DDBJ whole genome shotgun (WGS) entry which is preliminary data.</text>
</comment>
<dbReference type="InterPro" id="IPR003018">
    <property type="entry name" value="GAF"/>
</dbReference>
<sequence>MPNGATTHDHVLDLLALLAEEAAPARFEEVLQRARQEAPASEATGHLDDALLRIRALIGAQRQREAGLAALLDAARELSPKDDLRDILDVVIKKARGLLGLSITYVSLREDGGVSAIHASDGETTALNIGRRTPDFLGVAGEIYQKGTARWTPDYLEDSRLERDEQLDAFVRAEGLRAVLGVPLRHGDVVFGVLFGADRRVRHFTPDEVGLMITLADLAAGPIERVRLAARARAELESIERERSRSRTAHVALRHMLDVHHRAFDMVLGGCDLQSLTTLVSHTLDGTVVLRDPGGRTLASSGDIPGLVPSVADTAALEAHTRGEPVRHVDDTWTIPLVASGENLGALTVRPEVPLTEDDTALLRLVTQTLTVAMLLQRGAADTPSGDDLLNALLSGPERQLRVAERARRLSVDPQAPHVLVVARPEGRDLGRATAWASSYASRASGLKTVRDSCVALLLPGTDASAVARKVSGELSPLLDRPVSVAAAGPGQQLDAARSLYQEATRTLEAMHLLHGPGATAAASDLGFLGLLLSDHYDVDGFVTSTIGRVLDYDAHGSSDLVKTLQAYFDAGNNQRLAADVLHVHPNTVARRLERVNHLLGDAWQRPAESLQIQLALLLHRARVALVRKSAAPR</sequence>
<accession>A0ABP9IQI0</accession>
<dbReference type="SMART" id="SM00065">
    <property type="entry name" value="GAF"/>
    <property type="match status" value="1"/>
</dbReference>
<evidence type="ECO:0000256" key="1">
    <source>
        <dbReference type="ARBA" id="ARBA00006754"/>
    </source>
</evidence>
<dbReference type="EMBL" id="BAABIV010000028">
    <property type="protein sequence ID" value="GAA5005316.1"/>
    <property type="molecule type" value="Genomic_DNA"/>
</dbReference>
<organism evidence="3 4">
    <name type="scientific">Streptomyces hyderabadensis</name>
    <dbReference type="NCBI Taxonomy" id="598549"/>
    <lineage>
        <taxon>Bacteria</taxon>
        <taxon>Bacillati</taxon>
        <taxon>Actinomycetota</taxon>
        <taxon>Actinomycetes</taxon>
        <taxon>Kitasatosporales</taxon>
        <taxon>Streptomycetaceae</taxon>
        <taxon>Streptomyces</taxon>
    </lineage>
</organism>
<dbReference type="Gene3D" id="3.30.450.40">
    <property type="match status" value="1"/>
</dbReference>
<dbReference type="InterPro" id="IPR042070">
    <property type="entry name" value="PucR_C-HTH_sf"/>
</dbReference>
<dbReference type="Gene3D" id="1.10.10.2840">
    <property type="entry name" value="PucR C-terminal helix-turn-helix domain"/>
    <property type="match status" value="1"/>
</dbReference>
<dbReference type="SUPFAM" id="SSF55781">
    <property type="entry name" value="GAF domain-like"/>
    <property type="match status" value="1"/>
</dbReference>
<reference evidence="4" key="1">
    <citation type="journal article" date="2019" name="Int. J. Syst. Evol. Microbiol.">
        <title>The Global Catalogue of Microorganisms (GCM) 10K type strain sequencing project: providing services to taxonomists for standard genome sequencing and annotation.</title>
        <authorList>
            <consortium name="The Broad Institute Genomics Platform"/>
            <consortium name="The Broad Institute Genome Sequencing Center for Infectious Disease"/>
            <person name="Wu L."/>
            <person name="Ma J."/>
        </authorList>
    </citation>
    <scope>NUCLEOTIDE SEQUENCE [LARGE SCALE GENOMIC DNA]</scope>
    <source>
        <strain evidence="4">JCM 17657</strain>
    </source>
</reference>
<dbReference type="Proteomes" id="UP001500610">
    <property type="component" value="Unassembled WGS sequence"/>
</dbReference>
<dbReference type="InterPro" id="IPR025736">
    <property type="entry name" value="PucR_C-HTH_dom"/>
</dbReference>
<dbReference type="PANTHER" id="PTHR33744:SF1">
    <property type="entry name" value="DNA-BINDING TRANSCRIPTIONAL ACTIVATOR ADER"/>
    <property type="match status" value="1"/>
</dbReference>
<feature type="domain" description="GAF" evidence="2">
    <location>
        <begin position="83"/>
        <end position="233"/>
    </location>
</feature>
<proteinExistence type="inferred from homology"/>
<dbReference type="RefSeq" id="WP_226030626.1">
    <property type="nucleotide sequence ID" value="NZ_BAABIV010000028.1"/>
</dbReference>
<evidence type="ECO:0000313" key="3">
    <source>
        <dbReference type="EMBL" id="GAA5005316.1"/>
    </source>
</evidence>